<dbReference type="Proteomes" id="UP000029391">
    <property type="component" value="Unassembled WGS sequence"/>
</dbReference>
<dbReference type="EMBL" id="AWXU01000021">
    <property type="protein sequence ID" value="KFN50225.1"/>
    <property type="molecule type" value="Genomic_DNA"/>
</dbReference>
<proteinExistence type="predicted"/>
<evidence type="ECO:0000313" key="2">
    <source>
        <dbReference type="Proteomes" id="UP000029391"/>
    </source>
</evidence>
<keyword evidence="2" id="KW-1185">Reference proteome</keyword>
<protein>
    <submittedName>
        <fullName evidence="1">Uncharacterized protein</fullName>
    </submittedName>
</protein>
<dbReference type="AlphaFoldDB" id="A0A091C0R3"/>
<gene>
    <name evidence="1" type="ORF">P873_07660</name>
</gene>
<accession>A0A091C0R3</accession>
<sequence>MGAGAQRIETKVRSLSRAASLVDAPASFRVSAQSAGTRSAFIGLAR</sequence>
<name>A0A091C0R3_9GAMM</name>
<reference evidence="1 2" key="1">
    <citation type="submission" date="2013-09" db="EMBL/GenBank/DDBJ databases">
        <title>Genome sequencing of Arenimonas composti.</title>
        <authorList>
            <person name="Chen F."/>
            <person name="Wang G."/>
        </authorList>
    </citation>
    <scope>NUCLEOTIDE SEQUENCE [LARGE SCALE GENOMIC DNA]</scope>
    <source>
        <strain evidence="1 2">TR7-09</strain>
    </source>
</reference>
<comment type="caution">
    <text evidence="1">The sequence shown here is derived from an EMBL/GenBank/DDBJ whole genome shotgun (WGS) entry which is preliminary data.</text>
</comment>
<evidence type="ECO:0000313" key="1">
    <source>
        <dbReference type="EMBL" id="KFN50225.1"/>
    </source>
</evidence>
<organism evidence="1 2">
    <name type="scientific">Arenimonas composti TR7-09 = DSM 18010</name>
    <dbReference type="NCBI Taxonomy" id="1121013"/>
    <lineage>
        <taxon>Bacteria</taxon>
        <taxon>Pseudomonadati</taxon>
        <taxon>Pseudomonadota</taxon>
        <taxon>Gammaproteobacteria</taxon>
        <taxon>Lysobacterales</taxon>
        <taxon>Lysobacteraceae</taxon>
        <taxon>Arenimonas</taxon>
    </lineage>
</organism>